<evidence type="ECO:0000256" key="4">
    <source>
        <dbReference type="ARBA" id="ARBA00048819"/>
    </source>
</evidence>
<comment type="function">
    <text evidence="5">ATP-dependent carboxylate-amine ligase which exhibits weak glutamate--cysteine ligase activity.</text>
</comment>
<dbReference type="RefSeq" id="WP_285965782.1">
    <property type="nucleotide sequence ID" value="NZ_CP127294.1"/>
</dbReference>
<keyword evidence="3 5" id="KW-0067">ATP-binding</keyword>
<dbReference type="PANTHER" id="PTHR36510:SF1">
    <property type="entry name" value="GLUTAMATE--CYSTEINE LIGASE 2-RELATED"/>
    <property type="match status" value="1"/>
</dbReference>
<evidence type="ECO:0000256" key="3">
    <source>
        <dbReference type="ARBA" id="ARBA00022840"/>
    </source>
</evidence>
<evidence type="ECO:0000313" key="7">
    <source>
        <dbReference type="Proteomes" id="UP001236014"/>
    </source>
</evidence>
<reference evidence="6 7" key="1">
    <citation type="submission" date="2023-06" db="EMBL/GenBank/DDBJ databases">
        <authorList>
            <person name="Oyuntsetseg B."/>
            <person name="Kim S.B."/>
        </authorList>
    </citation>
    <scope>NUCLEOTIDE SEQUENCE [LARGE SCALE GENOMIC DNA]</scope>
    <source>
        <strain evidence="6 7">2-15</strain>
    </source>
</reference>
<dbReference type="SUPFAM" id="SSF55931">
    <property type="entry name" value="Glutamine synthetase/guanido kinase"/>
    <property type="match status" value="1"/>
</dbReference>
<keyword evidence="7" id="KW-1185">Reference proteome</keyword>
<dbReference type="InterPro" id="IPR011793">
    <property type="entry name" value="YbdK"/>
</dbReference>
<dbReference type="KEGG" id="acab:QRX50_25945"/>
<evidence type="ECO:0000256" key="2">
    <source>
        <dbReference type="ARBA" id="ARBA00022741"/>
    </source>
</evidence>
<sequence>MADVLTFGIEEEFLVVDDRGRPAHAAAAVLDSADDSGAGELQQELTKAQAETATGICVTHDEAVEQLQTMRTSLARAADRHGLRILACASSPVSAGELPAITATPRYQRMAAHFGATARTTLTCGCHVHVAVPDPETGTRVLGHVRPWLPALLAVTANSAIADGRDTEYCSWRHQEWARWPSAGPPPRFASHADYEGVVDAWLRAGAILDRGMVYWDVRLSEQQPTIEFRVADVAATAEEATLLGVLCRALVATVLDAGEPPHLSNEVLRGRLWRASREGVTGHCSDPGTGDLLPAVEVLKRLTEFCAPALGSAGDTEFVSEGLARLARDGGGADRQRRVFANRESALDVVDRFAVPAGAARPAPA</sequence>
<dbReference type="InterPro" id="IPR050141">
    <property type="entry name" value="GCL_type2/YbdK_subfam"/>
</dbReference>
<dbReference type="NCBIfam" id="TIGR02050">
    <property type="entry name" value="gshA_cyan_rel"/>
    <property type="match status" value="1"/>
</dbReference>
<protein>
    <recommendedName>
        <fullName evidence="5">Putative glutamate--cysteine ligase 2</fullName>
        <ecNumber evidence="5">6.3.2.2</ecNumber>
    </recommendedName>
    <alternativeName>
        <fullName evidence="5">Gamma-glutamylcysteine synthetase 2</fullName>
        <shortName evidence="5">GCS 2</shortName>
        <shortName evidence="5">Gamma-GCS 2</shortName>
    </alternativeName>
</protein>
<gene>
    <name evidence="6" type="ORF">QRX50_25945</name>
</gene>
<dbReference type="HAMAP" id="MF_01609">
    <property type="entry name" value="Glu_cys_ligase_2"/>
    <property type="match status" value="1"/>
</dbReference>
<dbReference type="InterPro" id="IPR006336">
    <property type="entry name" value="GCS2"/>
</dbReference>
<comment type="catalytic activity">
    <reaction evidence="4 5">
        <text>L-cysteine + L-glutamate + ATP = gamma-L-glutamyl-L-cysteine + ADP + phosphate + H(+)</text>
        <dbReference type="Rhea" id="RHEA:13285"/>
        <dbReference type="ChEBI" id="CHEBI:15378"/>
        <dbReference type="ChEBI" id="CHEBI:29985"/>
        <dbReference type="ChEBI" id="CHEBI:30616"/>
        <dbReference type="ChEBI" id="CHEBI:35235"/>
        <dbReference type="ChEBI" id="CHEBI:43474"/>
        <dbReference type="ChEBI" id="CHEBI:58173"/>
        <dbReference type="ChEBI" id="CHEBI:456216"/>
        <dbReference type="EC" id="6.3.2.2"/>
    </reaction>
</comment>
<name>A0A9Y2I722_9PSEU</name>
<dbReference type="InterPro" id="IPR014746">
    <property type="entry name" value="Gln_synth/guanido_kin_cat_dom"/>
</dbReference>
<keyword evidence="1 5" id="KW-0436">Ligase</keyword>
<dbReference type="Pfam" id="PF04107">
    <property type="entry name" value="GCS2"/>
    <property type="match status" value="1"/>
</dbReference>
<organism evidence="6 7">
    <name type="scientific">Amycolatopsis carbonis</name>
    <dbReference type="NCBI Taxonomy" id="715471"/>
    <lineage>
        <taxon>Bacteria</taxon>
        <taxon>Bacillati</taxon>
        <taxon>Actinomycetota</taxon>
        <taxon>Actinomycetes</taxon>
        <taxon>Pseudonocardiales</taxon>
        <taxon>Pseudonocardiaceae</taxon>
        <taxon>Amycolatopsis</taxon>
    </lineage>
</organism>
<dbReference type="Proteomes" id="UP001236014">
    <property type="component" value="Chromosome"/>
</dbReference>
<accession>A0A9Y2I722</accession>
<evidence type="ECO:0000313" key="6">
    <source>
        <dbReference type="EMBL" id="WIX75005.1"/>
    </source>
</evidence>
<dbReference type="GO" id="GO:0004357">
    <property type="term" value="F:glutamate-cysteine ligase activity"/>
    <property type="evidence" value="ECO:0007669"/>
    <property type="project" value="UniProtKB-EC"/>
</dbReference>
<dbReference type="GO" id="GO:0042398">
    <property type="term" value="P:modified amino acid biosynthetic process"/>
    <property type="evidence" value="ECO:0007669"/>
    <property type="project" value="InterPro"/>
</dbReference>
<dbReference type="EC" id="6.3.2.2" evidence="5"/>
<proteinExistence type="inferred from homology"/>
<dbReference type="PANTHER" id="PTHR36510">
    <property type="entry name" value="GLUTAMATE--CYSTEINE LIGASE 2-RELATED"/>
    <property type="match status" value="1"/>
</dbReference>
<comment type="similarity">
    <text evidence="5">Belongs to the glutamate--cysteine ligase type 2 family. YbdK subfamily.</text>
</comment>
<keyword evidence="2 5" id="KW-0547">Nucleotide-binding</keyword>
<dbReference type="NCBIfam" id="NF010041">
    <property type="entry name" value="PRK13517.1-1"/>
    <property type="match status" value="1"/>
</dbReference>
<dbReference type="GO" id="GO:0005524">
    <property type="term" value="F:ATP binding"/>
    <property type="evidence" value="ECO:0007669"/>
    <property type="project" value="UniProtKB-KW"/>
</dbReference>
<evidence type="ECO:0000256" key="1">
    <source>
        <dbReference type="ARBA" id="ARBA00022598"/>
    </source>
</evidence>
<dbReference type="Gene3D" id="3.30.590.20">
    <property type="match status" value="1"/>
</dbReference>
<dbReference type="AlphaFoldDB" id="A0A9Y2I722"/>
<dbReference type="EMBL" id="CP127294">
    <property type="protein sequence ID" value="WIX75005.1"/>
    <property type="molecule type" value="Genomic_DNA"/>
</dbReference>
<evidence type="ECO:0000256" key="5">
    <source>
        <dbReference type="HAMAP-Rule" id="MF_01609"/>
    </source>
</evidence>